<proteinExistence type="predicted"/>
<organism evidence="1 2">
    <name type="scientific">Sphingorhabdus lacus</name>
    <dbReference type="NCBI Taxonomy" id="392610"/>
    <lineage>
        <taxon>Bacteria</taxon>
        <taxon>Pseudomonadati</taxon>
        <taxon>Pseudomonadota</taxon>
        <taxon>Alphaproteobacteria</taxon>
        <taxon>Sphingomonadales</taxon>
        <taxon>Sphingomonadaceae</taxon>
        <taxon>Sphingorhabdus</taxon>
    </lineage>
</organism>
<reference evidence="2" key="1">
    <citation type="submission" date="2019-01" db="EMBL/GenBank/DDBJ databases">
        <title>Sphingorhabdus lacus sp.nov., isolated from an oligotrophic freshwater lake.</title>
        <authorList>
            <person name="Park M."/>
        </authorList>
    </citation>
    <scope>NUCLEOTIDE SEQUENCE [LARGE SCALE GENOMIC DNA]</scope>
    <source>
        <strain evidence="2">IMCC1753</strain>
    </source>
</reference>
<sequence length="298" mass="32196">MNRSVAFISLVGVLAAGHALYAEQPPKILELSGDFTVPLLIEGRPMRLRVDPDIGSSRALNAQAAQTLGLKEGMIRGVHMVGPVKLIAGSRTISIDYGIQKAKDRVFWFFDRAASPVGDGIIAPTALPYDIVIFKLRAPMTDEQQFTLPLSSNGRNALLTVGTAQIAVGFNLLREETLATASTGNLIAASFKGAFAEKQKLAMIRFGVERPVRAVKLGLPFDVGGRNLNEILVRVSDFGDASDIPETQRGDEDEIVVTAKSKKKPNYSMALGRAYLNGCSSLTYDFKAKLVRMSCVPN</sequence>
<name>A0A6I6L4C1_9SPHN</name>
<dbReference type="Proteomes" id="UP000428803">
    <property type="component" value="Chromosome"/>
</dbReference>
<dbReference type="RefSeq" id="WP_158899703.1">
    <property type="nucleotide sequence ID" value="NZ_CP035733.1"/>
</dbReference>
<protein>
    <submittedName>
        <fullName evidence="1">Uncharacterized protein</fullName>
    </submittedName>
</protein>
<dbReference type="AlphaFoldDB" id="A0A6I6L4C1"/>
<gene>
    <name evidence="1" type="ORF">EUU25_07390</name>
</gene>
<evidence type="ECO:0000313" key="1">
    <source>
        <dbReference type="EMBL" id="QGY80459.1"/>
    </source>
</evidence>
<dbReference type="OrthoDB" id="8478659at2"/>
<accession>A0A6I6L4C1</accession>
<evidence type="ECO:0000313" key="2">
    <source>
        <dbReference type="Proteomes" id="UP000428803"/>
    </source>
</evidence>
<dbReference type="EMBL" id="CP035733">
    <property type="protein sequence ID" value="QGY80459.1"/>
    <property type="molecule type" value="Genomic_DNA"/>
</dbReference>
<dbReference type="KEGG" id="slaa:EUU25_07390"/>
<keyword evidence="2" id="KW-1185">Reference proteome</keyword>